<organism evidence="1">
    <name type="scientific">Staphylothermus marinus</name>
    <dbReference type="NCBI Taxonomy" id="2280"/>
    <lineage>
        <taxon>Archaea</taxon>
        <taxon>Thermoproteota</taxon>
        <taxon>Thermoprotei</taxon>
        <taxon>Desulfurococcales</taxon>
        <taxon>Desulfurococcaceae</taxon>
        <taxon>Staphylothermus</taxon>
    </lineage>
</organism>
<comment type="caution">
    <text evidence="1">The sequence shown here is derived from an EMBL/GenBank/DDBJ whole genome shotgun (WGS) entry which is preliminary data.</text>
</comment>
<dbReference type="InterPro" id="IPR017140">
    <property type="entry name" value="ThermoDBP-RPs_arc"/>
</dbReference>
<dbReference type="Pfam" id="PF10015">
    <property type="entry name" value="ThermoDBP-RP_arch"/>
    <property type="match status" value="1"/>
</dbReference>
<gene>
    <name evidence="1" type="ORF">ENU20_00230</name>
</gene>
<name>A0A7C4JLD2_STAMA</name>
<accession>A0A7C4JLD2</accession>
<dbReference type="AlphaFoldDB" id="A0A7C4JLD2"/>
<reference evidence="1" key="1">
    <citation type="journal article" date="2020" name="mSystems">
        <title>Genome- and Community-Level Interaction Insights into Carbon Utilization and Element Cycling Functions of Hydrothermarchaeota in Hydrothermal Sediment.</title>
        <authorList>
            <person name="Zhou Z."/>
            <person name="Liu Y."/>
            <person name="Xu W."/>
            <person name="Pan J."/>
            <person name="Luo Z.H."/>
            <person name="Li M."/>
        </authorList>
    </citation>
    <scope>NUCLEOTIDE SEQUENCE [LARGE SCALE GENOMIC DNA]</scope>
    <source>
        <strain evidence="1">SpSt-648</strain>
    </source>
</reference>
<sequence>MSSKNFTTFSAIHIYLRLITIYFLKQVFVERWSNVLIGESTPPTESRVEQELNTGIIIAGAYADKVRRTLFAQLSSYVRTSKDYATEVARGAAELNTILYHIIVENLKSDKGDAVRIRIRYTYDAERNVLEWDYNSLKIEFYKRVPDEQVDSIAKRIVNEKLFEVKSRFGKPGALAEITRSETASVQTFEPVEQVKLIGKIENYGETPSGGLVFVARDVAGGILGMGSVDYEAGDLFVDVVILHGENGYRARFRASRRLEDYKSNPELLLNEIRNQKFIVLNTDDAKELIKEKMRSIK</sequence>
<proteinExistence type="predicted"/>
<protein>
    <submittedName>
        <fullName evidence="1">DUF2258 domain-containing protein</fullName>
    </submittedName>
</protein>
<dbReference type="EMBL" id="DTBP01000004">
    <property type="protein sequence ID" value="HGQ73497.1"/>
    <property type="molecule type" value="Genomic_DNA"/>
</dbReference>
<evidence type="ECO:0000313" key="1">
    <source>
        <dbReference type="EMBL" id="HGQ73497.1"/>
    </source>
</evidence>